<proteinExistence type="predicted"/>
<comment type="caution">
    <text evidence="3">The sequence shown here is derived from an EMBL/GenBank/DDBJ whole genome shotgun (WGS) entry which is preliminary data.</text>
</comment>
<dbReference type="InterPro" id="IPR029058">
    <property type="entry name" value="AB_hydrolase_fold"/>
</dbReference>
<sequence length="316" mass="34966">MISTVDVQRRTVTNGDVSLAVFETGNPDGEPIVLVHGWPDTHDLWQYVVPQLSERFRVISYDTRGAGESTVPARVSDYELAALATDFRAVIDAVSPDAPVHVLAHDWGGVEVWEALATENAASRVASFTVTSGPNLDILMHWVRDRFRRPTFSNLAGPLEQGLASYYTYLFQLPWLPEAVLRRVMAGNWARFLGLFDGLDPARVKPAATIAEDMANGVNRYRANIARRLLRSQPKPTTVPVQVVINARDRAVRPSGYDDYGKFASQLWRRTIDSGHWSPISNPDDLVRATVEFIDMLGGAEASAELAEGRVSYSGE</sequence>
<dbReference type="InterPro" id="IPR000073">
    <property type="entry name" value="AB_hydrolase_1"/>
</dbReference>
<organism evidence="3 4">
    <name type="scientific">Hoyosella altamirensis</name>
    <dbReference type="NCBI Taxonomy" id="616997"/>
    <lineage>
        <taxon>Bacteria</taxon>
        <taxon>Bacillati</taxon>
        <taxon>Actinomycetota</taxon>
        <taxon>Actinomycetes</taxon>
        <taxon>Mycobacteriales</taxon>
        <taxon>Hoyosellaceae</taxon>
        <taxon>Hoyosella</taxon>
    </lineage>
</organism>
<feature type="domain" description="AB hydrolase-1" evidence="2">
    <location>
        <begin position="31"/>
        <end position="283"/>
    </location>
</feature>
<evidence type="ECO:0000313" key="3">
    <source>
        <dbReference type="EMBL" id="MBB3035757.1"/>
    </source>
</evidence>
<evidence type="ECO:0000259" key="2">
    <source>
        <dbReference type="Pfam" id="PF00561"/>
    </source>
</evidence>
<dbReference type="AlphaFoldDB" id="A0A839RH97"/>
<accession>A0A839RH97</accession>
<evidence type="ECO:0000256" key="1">
    <source>
        <dbReference type="ARBA" id="ARBA00022801"/>
    </source>
</evidence>
<keyword evidence="1" id="KW-0378">Hydrolase</keyword>
<name>A0A839RH97_9ACTN</name>
<dbReference type="OrthoDB" id="4220752at2"/>
<dbReference type="RefSeq" id="WP_064440742.1">
    <property type="nucleotide sequence ID" value="NZ_BDDI01000009.1"/>
</dbReference>
<dbReference type="Gene3D" id="3.40.50.1820">
    <property type="entry name" value="alpha/beta hydrolase"/>
    <property type="match status" value="1"/>
</dbReference>
<gene>
    <name evidence="3" type="ORF">FHU29_000191</name>
</gene>
<dbReference type="GO" id="GO:0016787">
    <property type="term" value="F:hydrolase activity"/>
    <property type="evidence" value="ECO:0007669"/>
    <property type="project" value="UniProtKB-KW"/>
</dbReference>
<protein>
    <submittedName>
        <fullName evidence="3">Pimeloyl-ACP methyl ester carboxylesterase</fullName>
    </submittedName>
</protein>
<dbReference type="PRINTS" id="PR00412">
    <property type="entry name" value="EPOXHYDRLASE"/>
</dbReference>
<evidence type="ECO:0000313" key="4">
    <source>
        <dbReference type="Proteomes" id="UP000567922"/>
    </source>
</evidence>
<keyword evidence="4" id="KW-1185">Reference proteome</keyword>
<dbReference type="InterPro" id="IPR000639">
    <property type="entry name" value="Epox_hydrolase-like"/>
</dbReference>
<dbReference type="PANTHER" id="PTHR43329">
    <property type="entry name" value="EPOXIDE HYDROLASE"/>
    <property type="match status" value="1"/>
</dbReference>
<dbReference type="Pfam" id="PF00561">
    <property type="entry name" value="Abhydrolase_1"/>
    <property type="match status" value="1"/>
</dbReference>
<dbReference type="SUPFAM" id="SSF53474">
    <property type="entry name" value="alpha/beta-Hydrolases"/>
    <property type="match status" value="1"/>
</dbReference>
<reference evidence="3 4" key="1">
    <citation type="submission" date="2020-08" db="EMBL/GenBank/DDBJ databases">
        <title>Sequencing the genomes of 1000 actinobacteria strains.</title>
        <authorList>
            <person name="Klenk H.-P."/>
        </authorList>
    </citation>
    <scope>NUCLEOTIDE SEQUENCE [LARGE SCALE GENOMIC DNA]</scope>
    <source>
        <strain evidence="3 4">DSM 45258</strain>
    </source>
</reference>
<dbReference type="EMBL" id="JACHWS010000001">
    <property type="protein sequence ID" value="MBB3035757.1"/>
    <property type="molecule type" value="Genomic_DNA"/>
</dbReference>
<dbReference type="Proteomes" id="UP000567922">
    <property type="component" value="Unassembled WGS sequence"/>
</dbReference>